<protein>
    <recommendedName>
        <fullName evidence="3">EF-hand domain-containing protein</fullName>
    </recommendedName>
</protein>
<feature type="transmembrane region" description="Helical" evidence="2">
    <location>
        <begin position="564"/>
        <end position="585"/>
    </location>
</feature>
<dbReference type="Proteomes" id="UP000231501">
    <property type="component" value="Unassembled WGS sequence"/>
</dbReference>
<organism evidence="4 5">
    <name type="scientific">Roseateles chitinivorans</name>
    <dbReference type="NCBI Taxonomy" id="2917965"/>
    <lineage>
        <taxon>Bacteria</taxon>
        <taxon>Pseudomonadati</taxon>
        <taxon>Pseudomonadota</taxon>
        <taxon>Betaproteobacteria</taxon>
        <taxon>Burkholderiales</taxon>
        <taxon>Sphaerotilaceae</taxon>
        <taxon>Roseateles</taxon>
    </lineage>
</organism>
<sequence length="682" mass="73032">MDTADDLLHLRDLDQKRWVALACPTRGLEFDERTLDLIDLDRDGRIRAPELIAACEWVGARLKDWQPLLRGDARLALASLSDTEEGRALAEELQRTLALAGHTAQAAPTDIGLEEIRKRQSHLVAERHNGDGIVPVAAFEDPADRALAQAIADALGAVADAGGEPGIDETRIQAFFDQAAALLAWHAEGEADCAGRRAAAMAVQAVHDKVEDFFARCRLASYDASVAATLNATDPEQLKQHAAGLLSLESGPLKQLPVAPVMAGGALPLDERANPAWRDALTALREQAVRPLLGGDAAELDETAWRALKREVQACREWLKRQPTGPVAALGVEAVTALAGDQPEATRARLLAQVADDRAAAPRHAALNDLEKLLLLQRGLLRLARNFVSFEDFYEGRGAVFQAGTLFVDGRACELTVEVGDPARHAPIAGLAKAYLAYCECVRLNQKRTIVAVVSAGDVDFLFVGRNGLFYDREGHDWDARIVKVIENPISVGQAFLSPYKKLVRLVEEQVAKRAAASDSTQQGRLGQWAGRIATVDQPAAAPAGAPGAATPAGLPVPGRRVDVGTVAAIGVALGSISTVIVGIFGRFVDLGWWIPLAVLGIVLSISGPSMLIAWLKLRQRSLGPILDASGWAINNRMKLSTRLGGSLTKRPQPVPQSVRLPEIGRAQRQDGTPTAVSEPSM</sequence>
<evidence type="ECO:0000313" key="5">
    <source>
        <dbReference type="Proteomes" id="UP000231501"/>
    </source>
</evidence>
<dbReference type="AlphaFoldDB" id="A0A2G9C256"/>
<dbReference type="EMBL" id="PEOG01000131">
    <property type="protein sequence ID" value="PIM50510.1"/>
    <property type="molecule type" value="Genomic_DNA"/>
</dbReference>
<proteinExistence type="predicted"/>
<keyword evidence="2" id="KW-0472">Membrane</keyword>
<evidence type="ECO:0000259" key="3">
    <source>
        <dbReference type="PROSITE" id="PS50222"/>
    </source>
</evidence>
<keyword evidence="5" id="KW-1185">Reference proteome</keyword>
<reference evidence="4 5" key="1">
    <citation type="submission" date="2017-11" db="EMBL/GenBank/DDBJ databases">
        <title>Draft genome sequence of Mitsuaria sp. HWN-4.</title>
        <authorList>
            <person name="Gundlapally S.R."/>
        </authorList>
    </citation>
    <scope>NUCLEOTIDE SEQUENCE [LARGE SCALE GENOMIC DNA]</scope>
    <source>
        <strain evidence="4 5">HWN-4</strain>
    </source>
</reference>
<dbReference type="InterPro" id="IPR002048">
    <property type="entry name" value="EF_hand_dom"/>
</dbReference>
<accession>A0A2G9C256</accession>
<keyword evidence="2" id="KW-1133">Transmembrane helix</keyword>
<dbReference type="GO" id="GO:0005509">
    <property type="term" value="F:calcium ion binding"/>
    <property type="evidence" value="ECO:0007669"/>
    <property type="project" value="InterPro"/>
</dbReference>
<evidence type="ECO:0000313" key="4">
    <source>
        <dbReference type="EMBL" id="PIM50510.1"/>
    </source>
</evidence>
<comment type="caution">
    <text evidence="4">The sequence shown here is derived from an EMBL/GenBank/DDBJ whole genome shotgun (WGS) entry which is preliminary data.</text>
</comment>
<feature type="transmembrane region" description="Helical" evidence="2">
    <location>
        <begin position="591"/>
        <end position="616"/>
    </location>
</feature>
<feature type="region of interest" description="Disordered" evidence="1">
    <location>
        <begin position="645"/>
        <end position="682"/>
    </location>
</feature>
<evidence type="ECO:0000256" key="1">
    <source>
        <dbReference type="SAM" id="MobiDB-lite"/>
    </source>
</evidence>
<dbReference type="PROSITE" id="PS50222">
    <property type="entry name" value="EF_HAND_2"/>
    <property type="match status" value="1"/>
</dbReference>
<gene>
    <name evidence="4" type="ORF">CS062_24630</name>
</gene>
<name>A0A2G9C256_9BURK</name>
<feature type="domain" description="EF-hand" evidence="3">
    <location>
        <begin position="26"/>
        <end position="61"/>
    </location>
</feature>
<keyword evidence="2" id="KW-0812">Transmembrane</keyword>
<evidence type="ECO:0000256" key="2">
    <source>
        <dbReference type="SAM" id="Phobius"/>
    </source>
</evidence>
<feature type="compositionally biased region" description="Polar residues" evidence="1">
    <location>
        <begin position="670"/>
        <end position="682"/>
    </location>
</feature>